<accession>A0A8H7PL54</accession>
<feature type="region of interest" description="Disordered" evidence="7">
    <location>
        <begin position="1"/>
        <end position="101"/>
    </location>
</feature>
<feature type="compositionally biased region" description="Basic and acidic residues" evidence="7">
    <location>
        <begin position="237"/>
        <end position="251"/>
    </location>
</feature>
<proteinExistence type="predicted"/>
<gene>
    <name evidence="9" type="ORF">INT43_005392</name>
</gene>
<keyword evidence="4" id="KW-0804">Transcription</keyword>
<sequence>MASRRKQKQDEQQTAAPNGLQPNSRSNQRNSPPPFNHQSSSSSNFDLEPNPFEQSFTFDGKPQPPVNGYRKSNVLPPAATIDTPTDGKPSAASNNPLWDSLRTGELSPSMITAPRANMVQQSQMGPGAIPVVANNHLMPQAAAMSNYPNSYQNNQSVQPNNMYVLSAAQQEVMQRGGNLGGGQHGMAPIKQESDEHGMAHSRMHQSPPARQRTTTSPESSADDSQRRRYNRRSSSAKRTDTDDSEKRKNFLERNRQAALKCRQRKKQWLSDLQNKVEYLSNDNENLQSQATSLREEIINLKTLLLAHKDCAVAQANGVVGLDQLRAAPGMLLRQQMPQNASMNSFGNNSFQQANQVRSEE</sequence>
<dbReference type="SUPFAM" id="SSF57959">
    <property type="entry name" value="Leucine zipper domain"/>
    <property type="match status" value="1"/>
</dbReference>
<dbReference type="InterPro" id="IPR051027">
    <property type="entry name" value="bZIP_transcription_factors"/>
</dbReference>
<comment type="caution">
    <text evidence="9">The sequence shown here is derived from an EMBL/GenBank/DDBJ whole genome shotgun (WGS) entry which is preliminary data.</text>
</comment>
<dbReference type="PROSITE" id="PS50217">
    <property type="entry name" value="BZIP"/>
    <property type="match status" value="1"/>
</dbReference>
<dbReference type="InterPro" id="IPR020956">
    <property type="entry name" value="TF_Aft1_OSM"/>
</dbReference>
<dbReference type="GO" id="GO:0005634">
    <property type="term" value="C:nucleus"/>
    <property type="evidence" value="ECO:0007669"/>
    <property type="project" value="UniProtKB-SubCell"/>
</dbReference>
<dbReference type="OrthoDB" id="295274at2759"/>
<protein>
    <recommendedName>
        <fullName evidence="8">BZIP domain-containing protein</fullName>
    </recommendedName>
</protein>
<dbReference type="SMART" id="SM00338">
    <property type="entry name" value="BRLZ"/>
    <property type="match status" value="1"/>
</dbReference>
<keyword evidence="2" id="KW-0805">Transcription regulation</keyword>
<evidence type="ECO:0000259" key="8">
    <source>
        <dbReference type="PROSITE" id="PS50217"/>
    </source>
</evidence>
<dbReference type="PRINTS" id="PR00042">
    <property type="entry name" value="LEUZIPPRFOS"/>
</dbReference>
<evidence type="ECO:0000313" key="10">
    <source>
        <dbReference type="Proteomes" id="UP000654370"/>
    </source>
</evidence>
<keyword evidence="3" id="KW-0238">DNA-binding</keyword>
<dbReference type="AlphaFoldDB" id="A0A8H7PL54"/>
<dbReference type="GO" id="GO:0003677">
    <property type="term" value="F:DNA binding"/>
    <property type="evidence" value="ECO:0007669"/>
    <property type="project" value="UniProtKB-KW"/>
</dbReference>
<evidence type="ECO:0000256" key="5">
    <source>
        <dbReference type="ARBA" id="ARBA00023242"/>
    </source>
</evidence>
<organism evidence="9 10">
    <name type="scientific">Mortierella isabellina</name>
    <name type="common">Filamentous fungus</name>
    <name type="synonym">Umbelopsis isabellina</name>
    <dbReference type="NCBI Taxonomy" id="91625"/>
    <lineage>
        <taxon>Eukaryota</taxon>
        <taxon>Fungi</taxon>
        <taxon>Fungi incertae sedis</taxon>
        <taxon>Mucoromycota</taxon>
        <taxon>Mucoromycotina</taxon>
        <taxon>Umbelopsidomycetes</taxon>
        <taxon>Umbelopsidales</taxon>
        <taxon>Umbelopsidaceae</taxon>
        <taxon>Umbelopsis</taxon>
    </lineage>
</organism>
<evidence type="ECO:0000256" key="1">
    <source>
        <dbReference type="ARBA" id="ARBA00004123"/>
    </source>
</evidence>
<evidence type="ECO:0000256" key="3">
    <source>
        <dbReference type="ARBA" id="ARBA00023125"/>
    </source>
</evidence>
<feature type="region of interest" description="Disordered" evidence="7">
    <location>
        <begin position="340"/>
        <end position="360"/>
    </location>
</feature>
<evidence type="ECO:0000256" key="6">
    <source>
        <dbReference type="SAM" id="Coils"/>
    </source>
</evidence>
<feature type="region of interest" description="Disordered" evidence="7">
    <location>
        <begin position="175"/>
        <end position="251"/>
    </location>
</feature>
<feature type="coiled-coil region" evidence="6">
    <location>
        <begin position="269"/>
        <end position="303"/>
    </location>
</feature>
<evidence type="ECO:0000256" key="2">
    <source>
        <dbReference type="ARBA" id="ARBA00023015"/>
    </source>
</evidence>
<keyword evidence="10" id="KW-1185">Reference proteome</keyword>
<dbReference type="InterPro" id="IPR046347">
    <property type="entry name" value="bZIP_sf"/>
</dbReference>
<evidence type="ECO:0000256" key="4">
    <source>
        <dbReference type="ARBA" id="ARBA00023163"/>
    </source>
</evidence>
<feature type="non-terminal residue" evidence="9">
    <location>
        <position position="1"/>
    </location>
</feature>
<reference evidence="9" key="1">
    <citation type="submission" date="2020-12" db="EMBL/GenBank/DDBJ databases">
        <title>Metabolic potential, ecology and presence of endohyphal bacteria is reflected in genomic diversity of Mucoromycotina.</title>
        <authorList>
            <person name="Muszewska A."/>
            <person name="Okrasinska A."/>
            <person name="Steczkiewicz K."/>
            <person name="Drgas O."/>
            <person name="Orlowska M."/>
            <person name="Perlinska-Lenart U."/>
            <person name="Aleksandrzak-Piekarczyk T."/>
            <person name="Szatraj K."/>
            <person name="Zielenkiewicz U."/>
            <person name="Pilsyk S."/>
            <person name="Malc E."/>
            <person name="Mieczkowski P."/>
            <person name="Kruszewska J.S."/>
            <person name="Biernat P."/>
            <person name="Pawlowska J."/>
        </authorList>
    </citation>
    <scope>NUCLEOTIDE SEQUENCE</scope>
    <source>
        <strain evidence="9">WA0000067209</strain>
    </source>
</reference>
<name>A0A8H7PL54_MORIS</name>
<dbReference type="PANTHER" id="PTHR19304">
    <property type="entry name" value="CYCLIC-AMP RESPONSE ELEMENT BINDING PROTEIN"/>
    <property type="match status" value="1"/>
</dbReference>
<dbReference type="GO" id="GO:0006357">
    <property type="term" value="P:regulation of transcription by RNA polymerase II"/>
    <property type="evidence" value="ECO:0007669"/>
    <property type="project" value="InterPro"/>
</dbReference>
<dbReference type="GO" id="GO:0003700">
    <property type="term" value="F:DNA-binding transcription factor activity"/>
    <property type="evidence" value="ECO:0007669"/>
    <property type="project" value="InterPro"/>
</dbReference>
<feature type="compositionally biased region" description="Polar residues" evidence="7">
    <location>
        <begin position="12"/>
        <end position="45"/>
    </location>
</feature>
<dbReference type="EMBL" id="JAEPQZ010000010">
    <property type="protein sequence ID" value="KAG2176159.1"/>
    <property type="molecule type" value="Genomic_DNA"/>
</dbReference>
<dbReference type="Pfam" id="PF11785">
    <property type="entry name" value="Aft1_OSA"/>
    <property type="match status" value="1"/>
</dbReference>
<dbReference type="CDD" id="cd14687">
    <property type="entry name" value="bZIP_ATF2"/>
    <property type="match status" value="1"/>
</dbReference>
<feature type="domain" description="BZIP" evidence="8">
    <location>
        <begin position="244"/>
        <end position="307"/>
    </location>
</feature>
<comment type="subcellular location">
    <subcellularLocation>
        <location evidence="1">Nucleus</location>
    </subcellularLocation>
</comment>
<evidence type="ECO:0000313" key="9">
    <source>
        <dbReference type="EMBL" id="KAG2176159.1"/>
    </source>
</evidence>
<evidence type="ECO:0000256" key="7">
    <source>
        <dbReference type="SAM" id="MobiDB-lite"/>
    </source>
</evidence>
<dbReference type="FunFam" id="1.20.5.170:FF:000053">
    <property type="entry name" value="BZIP transcription factor AtfA"/>
    <property type="match status" value="1"/>
</dbReference>
<keyword evidence="6" id="KW-0175">Coiled coil</keyword>
<dbReference type="Proteomes" id="UP000654370">
    <property type="component" value="Unassembled WGS sequence"/>
</dbReference>
<dbReference type="InterPro" id="IPR004827">
    <property type="entry name" value="bZIP"/>
</dbReference>
<dbReference type="Pfam" id="PF00170">
    <property type="entry name" value="bZIP_1"/>
    <property type="match status" value="1"/>
</dbReference>
<dbReference type="InterPro" id="IPR000837">
    <property type="entry name" value="AP-1"/>
</dbReference>
<dbReference type="Gene3D" id="1.20.5.170">
    <property type="match status" value="1"/>
</dbReference>
<keyword evidence="5" id="KW-0539">Nucleus</keyword>